<proteinExistence type="predicted"/>
<name>A0A0V0XYW1_TRIPS</name>
<evidence type="ECO:0000313" key="3">
    <source>
        <dbReference type="EMBL" id="KRX92825.1"/>
    </source>
</evidence>
<evidence type="ECO:0000256" key="2">
    <source>
        <dbReference type="SAM" id="SignalP"/>
    </source>
</evidence>
<feature type="chain" id="PRO_5006872831" evidence="2">
    <location>
        <begin position="25"/>
        <end position="76"/>
    </location>
</feature>
<keyword evidence="1" id="KW-0812">Transmembrane</keyword>
<gene>
    <name evidence="3" type="ORF">T4E_534</name>
</gene>
<evidence type="ECO:0000313" key="4">
    <source>
        <dbReference type="Proteomes" id="UP000054815"/>
    </source>
</evidence>
<dbReference type="EMBL" id="JYDU01000102">
    <property type="protein sequence ID" value="KRX92825.1"/>
    <property type="molecule type" value="Genomic_DNA"/>
</dbReference>
<organism evidence="3 4">
    <name type="scientific">Trichinella pseudospiralis</name>
    <name type="common">Parasitic roundworm</name>
    <dbReference type="NCBI Taxonomy" id="6337"/>
    <lineage>
        <taxon>Eukaryota</taxon>
        <taxon>Metazoa</taxon>
        <taxon>Ecdysozoa</taxon>
        <taxon>Nematoda</taxon>
        <taxon>Enoplea</taxon>
        <taxon>Dorylaimia</taxon>
        <taxon>Trichinellida</taxon>
        <taxon>Trichinellidae</taxon>
        <taxon>Trichinella</taxon>
    </lineage>
</organism>
<evidence type="ECO:0000256" key="1">
    <source>
        <dbReference type="SAM" id="Phobius"/>
    </source>
</evidence>
<reference evidence="3 4" key="1">
    <citation type="submission" date="2015-01" db="EMBL/GenBank/DDBJ databases">
        <title>Evolution of Trichinella species and genotypes.</title>
        <authorList>
            <person name="Korhonen P.K."/>
            <person name="Edoardo P."/>
            <person name="Giuseppe L.R."/>
            <person name="Gasser R.B."/>
        </authorList>
    </citation>
    <scope>NUCLEOTIDE SEQUENCE [LARGE SCALE GENOMIC DNA]</scope>
    <source>
        <strain evidence="3">ISS141</strain>
    </source>
</reference>
<dbReference type="Proteomes" id="UP000054815">
    <property type="component" value="Unassembled WGS sequence"/>
</dbReference>
<feature type="transmembrane region" description="Helical" evidence="1">
    <location>
        <begin position="53"/>
        <end position="72"/>
    </location>
</feature>
<feature type="signal peptide" evidence="2">
    <location>
        <begin position="1"/>
        <end position="24"/>
    </location>
</feature>
<comment type="caution">
    <text evidence="3">The sequence shown here is derived from an EMBL/GenBank/DDBJ whole genome shotgun (WGS) entry which is preliminary data.</text>
</comment>
<dbReference type="AlphaFoldDB" id="A0A0V0XYW1"/>
<protein>
    <submittedName>
        <fullName evidence="3">Uncharacterized protein</fullName>
    </submittedName>
</protein>
<keyword evidence="1" id="KW-1133">Transmembrane helix</keyword>
<sequence length="76" mass="9429">MKPGYQLLLFFLLFSLNIIDYTIESPLIQKQASDMPLQAGVEMNKMKKRLYPYYVWNSWYFGLTDFYPWGWWPYWW</sequence>
<accession>A0A0V0XYW1</accession>
<keyword evidence="1" id="KW-0472">Membrane</keyword>
<keyword evidence="2" id="KW-0732">Signal</keyword>